<evidence type="ECO:0000313" key="3">
    <source>
        <dbReference type="Proteomes" id="UP001183582"/>
    </source>
</evidence>
<feature type="transmembrane region" description="Helical" evidence="1">
    <location>
        <begin position="72"/>
        <end position="96"/>
    </location>
</feature>
<dbReference type="EMBL" id="JAHWXH010000001">
    <property type="protein sequence ID" value="MDS0245846.1"/>
    <property type="molecule type" value="Genomic_DNA"/>
</dbReference>
<evidence type="ECO:0000256" key="1">
    <source>
        <dbReference type="SAM" id="Phobius"/>
    </source>
</evidence>
<name>A0AAJ2M0X1_9MICO</name>
<evidence type="ECO:0000313" key="2">
    <source>
        <dbReference type="EMBL" id="MDS0245846.1"/>
    </source>
</evidence>
<gene>
    <name evidence="2" type="ORF">KZC50_09515</name>
</gene>
<sequence length="163" mass="16150">METLDAWRDFNVAMVGATSALAGLVIVAASVNITAIIKAATLTARLAAGIASLLMGLTASAIALWPDLSLPGFGIGVIVIAAISAIFPVAATARLATNPAAQGSARRAVNIVLAWLPTVAYLVGGSVLLAGLAVGAGIVAAGTLLAIVSAVIVSWVALVEVLR</sequence>
<organism evidence="2 3">
    <name type="scientific">Microbacterium aurantiacum</name>
    <dbReference type="NCBI Taxonomy" id="162393"/>
    <lineage>
        <taxon>Bacteria</taxon>
        <taxon>Bacillati</taxon>
        <taxon>Actinomycetota</taxon>
        <taxon>Actinomycetes</taxon>
        <taxon>Micrococcales</taxon>
        <taxon>Microbacteriaceae</taxon>
        <taxon>Microbacterium</taxon>
    </lineage>
</organism>
<feature type="transmembrane region" description="Helical" evidence="1">
    <location>
        <begin position="12"/>
        <end position="34"/>
    </location>
</feature>
<keyword evidence="1" id="KW-0812">Transmembrane</keyword>
<feature type="transmembrane region" description="Helical" evidence="1">
    <location>
        <begin position="138"/>
        <end position="162"/>
    </location>
</feature>
<proteinExistence type="predicted"/>
<dbReference type="Proteomes" id="UP001183582">
    <property type="component" value="Unassembled WGS sequence"/>
</dbReference>
<keyword evidence="1" id="KW-1133">Transmembrane helix</keyword>
<evidence type="ECO:0008006" key="4">
    <source>
        <dbReference type="Google" id="ProtNLM"/>
    </source>
</evidence>
<dbReference type="GeneID" id="301458467"/>
<feature type="transmembrane region" description="Helical" evidence="1">
    <location>
        <begin position="46"/>
        <end position="66"/>
    </location>
</feature>
<comment type="caution">
    <text evidence="2">The sequence shown here is derived from an EMBL/GenBank/DDBJ whole genome shotgun (WGS) entry which is preliminary data.</text>
</comment>
<dbReference type="RefSeq" id="WP_310891496.1">
    <property type="nucleotide sequence ID" value="NZ_BAAAGR010000006.1"/>
</dbReference>
<reference evidence="2 3" key="1">
    <citation type="submission" date="2021-06" db="EMBL/GenBank/DDBJ databases">
        <title>Genome-based taxonomic framework of Microbacterium strains isolated from marine environment, the description of four new species and reclassification of four preexisting species.</title>
        <authorList>
            <person name="Lee S.D."/>
            <person name="Kim S.-M."/>
            <person name="Byeon Y.-S."/>
            <person name="Yang H.L."/>
            <person name="Kim I.S."/>
        </authorList>
    </citation>
    <scope>NUCLEOTIDE SEQUENCE [LARGE SCALE GENOMIC DNA]</scope>
    <source>
        <strain evidence="2 3">KACC 20514</strain>
    </source>
</reference>
<keyword evidence="1" id="KW-0472">Membrane</keyword>
<accession>A0AAJ2M0X1</accession>
<protein>
    <recommendedName>
        <fullName evidence="4">Modulator of FtsH protease</fullName>
    </recommendedName>
</protein>
<dbReference type="AlphaFoldDB" id="A0AAJ2M0X1"/>
<feature type="transmembrane region" description="Helical" evidence="1">
    <location>
        <begin position="108"/>
        <end position="132"/>
    </location>
</feature>